<reference evidence="1 2" key="1">
    <citation type="journal article" date="2021" name="Environ. Microbiol.">
        <title>Gene family expansions and transcriptome signatures uncover fungal adaptations to wood decay.</title>
        <authorList>
            <person name="Hage H."/>
            <person name="Miyauchi S."/>
            <person name="Viragh M."/>
            <person name="Drula E."/>
            <person name="Min B."/>
            <person name="Chaduli D."/>
            <person name="Navarro D."/>
            <person name="Favel A."/>
            <person name="Norest M."/>
            <person name="Lesage-Meessen L."/>
            <person name="Balint B."/>
            <person name="Merenyi Z."/>
            <person name="de Eugenio L."/>
            <person name="Morin E."/>
            <person name="Martinez A.T."/>
            <person name="Baldrian P."/>
            <person name="Stursova M."/>
            <person name="Martinez M.J."/>
            <person name="Novotny C."/>
            <person name="Magnuson J.K."/>
            <person name="Spatafora J.W."/>
            <person name="Maurice S."/>
            <person name="Pangilinan J."/>
            <person name="Andreopoulos W."/>
            <person name="LaButti K."/>
            <person name="Hundley H."/>
            <person name="Na H."/>
            <person name="Kuo A."/>
            <person name="Barry K."/>
            <person name="Lipzen A."/>
            <person name="Henrissat B."/>
            <person name="Riley R."/>
            <person name="Ahrendt S."/>
            <person name="Nagy L.G."/>
            <person name="Grigoriev I.V."/>
            <person name="Martin F."/>
            <person name="Rosso M.N."/>
        </authorList>
    </citation>
    <scope>NUCLEOTIDE SEQUENCE [LARGE SCALE GENOMIC DNA]</scope>
    <source>
        <strain evidence="1 2">CIRM-BRFM 1785</strain>
    </source>
</reference>
<dbReference type="EMBL" id="JADCUA010000004">
    <property type="protein sequence ID" value="KAH9841093.1"/>
    <property type="molecule type" value="Genomic_DNA"/>
</dbReference>
<gene>
    <name evidence="1" type="ORF">C8Q71DRAFT_438964</name>
</gene>
<proteinExistence type="predicted"/>
<name>A0ABQ8KRP5_9APHY</name>
<dbReference type="Proteomes" id="UP000814176">
    <property type="component" value="Unassembled WGS sequence"/>
</dbReference>
<sequence length="188" mass="21616">MPRPHSSRTLDLPCLDPPGTSRTLVIPFAFSRERPSYQQMFDNVHSTDPFTTLPRVLIPSLRYTYVPPRMLYGWPAPKESLLAYAKKKKIVVRSGRTIDEPATLGIALRIMMLESGVANLPHDMLRPRITPVGADDQQRVVVAVYSNYDFTRKELPSQETMEKLGQCLGVEGPPRWYLDGLNWYWRLW</sequence>
<dbReference type="GeneID" id="71999276"/>
<protein>
    <submittedName>
        <fullName evidence="1">Uncharacterized protein</fullName>
    </submittedName>
</protein>
<comment type="caution">
    <text evidence="1">The sequence shown here is derived from an EMBL/GenBank/DDBJ whole genome shotgun (WGS) entry which is preliminary data.</text>
</comment>
<dbReference type="RefSeq" id="XP_047782559.1">
    <property type="nucleotide sequence ID" value="XM_047918544.1"/>
</dbReference>
<organism evidence="1 2">
    <name type="scientific">Rhodofomes roseus</name>
    <dbReference type="NCBI Taxonomy" id="34475"/>
    <lineage>
        <taxon>Eukaryota</taxon>
        <taxon>Fungi</taxon>
        <taxon>Dikarya</taxon>
        <taxon>Basidiomycota</taxon>
        <taxon>Agaricomycotina</taxon>
        <taxon>Agaricomycetes</taxon>
        <taxon>Polyporales</taxon>
        <taxon>Rhodofomes</taxon>
    </lineage>
</organism>
<accession>A0ABQ8KRP5</accession>
<keyword evidence="2" id="KW-1185">Reference proteome</keyword>
<evidence type="ECO:0000313" key="1">
    <source>
        <dbReference type="EMBL" id="KAH9841093.1"/>
    </source>
</evidence>
<evidence type="ECO:0000313" key="2">
    <source>
        <dbReference type="Proteomes" id="UP000814176"/>
    </source>
</evidence>